<dbReference type="GO" id="GO:0005737">
    <property type="term" value="C:cytoplasm"/>
    <property type="evidence" value="ECO:0007669"/>
    <property type="project" value="TreeGrafter"/>
</dbReference>
<dbReference type="Gene3D" id="3.20.20.70">
    <property type="entry name" value="Aldolase class I"/>
    <property type="match status" value="1"/>
</dbReference>
<dbReference type="GeneID" id="20675550"/>
<dbReference type="HOGENOM" id="CLU_039622_1_0_1"/>
<evidence type="ECO:0000256" key="1">
    <source>
        <dbReference type="ARBA" id="ARBA00003237"/>
    </source>
</evidence>
<feature type="domain" description="Quinolinate phosphoribosyl transferase C-terminal" evidence="13">
    <location>
        <begin position="161"/>
        <end position="324"/>
    </location>
</feature>
<evidence type="ECO:0000256" key="3">
    <source>
        <dbReference type="ARBA" id="ARBA00009400"/>
    </source>
</evidence>
<dbReference type="KEGG" id="hir:HETIRDRAFT_443928"/>
<dbReference type="FunFam" id="3.20.20.70:FF:000090">
    <property type="entry name" value="Nicotinate-nucleotide pyrophosphorylase [carboxylating]"/>
    <property type="match status" value="1"/>
</dbReference>
<evidence type="ECO:0000256" key="11">
    <source>
        <dbReference type="ARBA" id="ARBA00047445"/>
    </source>
</evidence>
<dbReference type="OrthoDB" id="10067394at2759"/>
<comment type="similarity">
    <text evidence="3 12">Belongs to the NadC/ModD family.</text>
</comment>
<dbReference type="InterPro" id="IPR022412">
    <property type="entry name" value="Quinolinate_PRibosylTrfase_N"/>
</dbReference>
<dbReference type="Proteomes" id="UP000030671">
    <property type="component" value="Unassembled WGS sequence"/>
</dbReference>
<dbReference type="InParanoid" id="W4KD73"/>
<dbReference type="InterPro" id="IPR027277">
    <property type="entry name" value="NadC/ModD"/>
</dbReference>
<evidence type="ECO:0000256" key="10">
    <source>
        <dbReference type="ARBA" id="ARBA00033102"/>
    </source>
</evidence>
<proteinExistence type="inferred from homology"/>
<dbReference type="InterPro" id="IPR037128">
    <property type="entry name" value="Quinolinate_PRibosylTase_N_sf"/>
</dbReference>
<dbReference type="Pfam" id="PF02749">
    <property type="entry name" value="QRPTase_N"/>
    <property type="match status" value="1"/>
</dbReference>
<gene>
    <name evidence="15" type="ORF">HETIRDRAFT_443928</name>
</gene>
<reference evidence="15 16" key="1">
    <citation type="journal article" date="2012" name="New Phytol.">
        <title>Insight into trade-off between wood decay and parasitism from the genome of a fungal forest pathogen.</title>
        <authorList>
            <person name="Olson A."/>
            <person name="Aerts A."/>
            <person name="Asiegbu F."/>
            <person name="Belbahri L."/>
            <person name="Bouzid O."/>
            <person name="Broberg A."/>
            <person name="Canback B."/>
            <person name="Coutinho P.M."/>
            <person name="Cullen D."/>
            <person name="Dalman K."/>
            <person name="Deflorio G."/>
            <person name="van Diepen L.T."/>
            <person name="Dunand C."/>
            <person name="Duplessis S."/>
            <person name="Durling M."/>
            <person name="Gonthier P."/>
            <person name="Grimwood J."/>
            <person name="Fossdal C.G."/>
            <person name="Hansson D."/>
            <person name="Henrissat B."/>
            <person name="Hietala A."/>
            <person name="Himmelstrand K."/>
            <person name="Hoffmeister D."/>
            <person name="Hogberg N."/>
            <person name="James T.Y."/>
            <person name="Karlsson M."/>
            <person name="Kohler A."/>
            <person name="Kues U."/>
            <person name="Lee Y.H."/>
            <person name="Lin Y.C."/>
            <person name="Lind M."/>
            <person name="Lindquist E."/>
            <person name="Lombard V."/>
            <person name="Lucas S."/>
            <person name="Lunden K."/>
            <person name="Morin E."/>
            <person name="Murat C."/>
            <person name="Park J."/>
            <person name="Raffaello T."/>
            <person name="Rouze P."/>
            <person name="Salamov A."/>
            <person name="Schmutz J."/>
            <person name="Solheim H."/>
            <person name="Stahlberg J."/>
            <person name="Velez H."/>
            <person name="de Vries R.P."/>
            <person name="Wiebenga A."/>
            <person name="Woodward S."/>
            <person name="Yakovlev I."/>
            <person name="Garbelotto M."/>
            <person name="Martin F."/>
            <person name="Grigoriev I.V."/>
            <person name="Stenlid J."/>
        </authorList>
    </citation>
    <scope>NUCLEOTIDE SEQUENCE [LARGE SCALE GENOMIC DNA]</scope>
    <source>
        <strain evidence="15 16">TC 32-1</strain>
    </source>
</reference>
<keyword evidence="9 12" id="KW-0808">Transferase</keyword>
<dbReference type="SUPFAM" id="SSF54675">
    <property type="entry name" value="Nicotinate/Quinolinate PRTase N-terminal domain-like"/>
    <property type="match status" value="1"/>
</dbReference>
<name>W4KD73_HETIT</name>
<dbReference type="Pfam" id="PF01729">
    <property type="entry name" value="QRPTase_C"/>
    <property type="match status" value="1"/>
</dbReference>
<dbReference type="RefSeq" id="XP_009543501.1">
    <property type="nucleotide sequence ID" value="XM_009545206.1"/>
</dbReference>
<feature type="domain" description="Quinolinate phosphoribosyl transferase N-terminal" evidence="14">
    <location>
        <begin position="50"/>
        <end position="112"/>
    </location>
</feature>
<comment type="subunit">
    <text evidence="4 12">Hexamer formed by 3 homodimers.</text>
</comment>
<evidence type="ECO:0000313" key="15">
    <source>
        <dbReference type="EMBL" id="ETW83748.1"/>
    </source>
</evidence>
<dbReference type="AlphaFoldDB" id="W4KD73"/>
<dbReference type="InterPro" id="IPR002638">
    <property type="entry name" value="Quinolinate_PRibosylTrfase_C"/>
</dbReference>
<comment type="pathway">
    <text evidence="2 12">Cofactor biosynthesis; NAD(+) biosynthesis; nicotinate D-ribonucleotide from quinolinate: step 1/1.</text>
</comment>
<evidence type="ECO:0000256" key="7">
    <source>
        <dbReference type="ARBA" id="ARBA00022642"/>
    </source>
</evidence>
<keyword evidence="8 12" id="KW-0328">Glycosyltransferase</keyword>
<evidence type="ECO:0000256" key="8">
    <source>
        <dbReference type="ARBA" id="ARBA00022676"/>
    </source>
</evidence>
<evidence type="ECO:0000259" key="13">
    <source>
        <dbReference type="Pfam" id="PF01729"/>
    </source>
</evidence>
<dbReference type="InterPro" id="IPR013785">
    <property type="entry name" value="Aldolase_TIM"/>
</dbReference>
<comment type="function">
    <text evidence="1 12">Involved in the catabolism of quinolinic acid (QA).</text>
</comment>
<dbReference type="InterPro" id="IPR036068">
    <property type="entry name" value="Nicotinate_pribotase-like_C"/>
</dbReference>
<evidence type="ECO:0000256" key="6">
    <source>
        <dbReference type="ARBA" id="ARBA00020990"/>
    </source>
</evidence>
<dbReference type="InterPro" id="IPR004393">
    <property type="entry name" value="NadC"/>
</dbReference>
<dbReference type="GO" id="GO:0004514">
    <property type="term" value="F:nicotinate-nucleotide diphosphorylase (carboxylating) activity"/>
    <property type="evidence" value="ECO:0007669"/>
    <property type="project" value="UniProtKB-EC"/>
</dbReference>
<dbReference type="Gene3D" id="3.90.1170.20">
    <property type="entry name" value="Quinolinate phosphoribosyl transferase, N-terminal domain"/>
    <property type="match status" value="2"/>
</dbReference>
<protein>
    <recommendedName>
        <fullName evidence="6 12">Nicotinate-nucleotide pyrophosphorylase [carboxylating]</fullName>
        <ecNumber evidence="5 12">2.4.2.19</ecNumber>
    </recommendedName>
    <alternativeName>
        <fullName evidence="10 12">Quinolinate phosphoribosyltransferase [decarboxylating]</fullName>
    </alternativeName>
</protein>
<comment type="catalytic activity">
    <reaction evidence="11 12">
        <text>nicotinate beta-D-ribonucleotide + CO2 + diphosphate = quinolinate + 5-phospho-alpha-D-ribose 1-diphosphate + 2 H(+)</text>
        <dbReference type="Rhea" id="RHEA:12733"/>
        <dbReference type="ChEBI" id="CHEBI:15378"/>
        <dbReference type="ChEBI" id="CHEBI:16526"/>
        <dbReference type="ChEBI" id="CHEBI:29959"/>
        <dbReference type="ChEBI" id="CHEBI:33019"/>
        <dbReference type="ChEBI" id="CHEBI:57502"/>
        <dbReference type="ChEBI" id="CHEBI:58017"/>
        <dbReference type="EC" id="2.4.2.19"/>
    </reaction>
</comment>
<sequence>MSASFAHLLPPSWKSQVSAWLAEDTPSFDYGGFVVGEAPREAFLLGKGTQPAVLAGAPFVTEIFAQLGCEVEWHVDEGEAFEPVKHVATVRGSARHLLLGERVALNLLARCSGIATKCVRPAPPLLFSSPFLPALSLTHTHTHTHAAHSRARCRSKAFKDIASACGFKGIIAGTRKTTPGFRLVEKYGMIVGGIDPHRHDLSSMIMLKDNHIWSSGSITSAIQRARAAGGFSLLLDVEVRSEAEADEALAAGADVVMLDNVAGAELARVARSLRARWAGRRRFLLEASGNITEENLRERAIEDIDILSTSAVHQSVQHIDFSLKIQMPTPEAI</sequence>
<dbReference type="eggNOG" id="KOG3008">
    <property type="taxonomic scope" value="Eukaryota"/>
</dbReference>
<dbReference type="CDD" id="cd01572">
    <property type="entry name" value="QPRTase"/>
    <property type="match status" value="1"/>
</dbReference>
<evidence type="ECO:0000256" key="2">
    <source>
        <dbReference type="ARBA" id="ARBA00004893"/>
    </source>
</evidence>
<dbReference type="PIRSF" id="PIRSF006250">
    <property type="entry name" value="NadC_ModD"/>
    <property type="match status" value="1"/>
</dbReference>
<evidence type="ECO:0000259" key="14">
    <source>
        <dbReference type="Pfam" id="PF02749"/>
    </source>
</evidence>
<dbReference type="PANTHER" id="PTHR32179">
    <property type="entry name" value="NICOTINATE-NUCLEOTIDE PYROPHOSPHORYLASE [CARBOXYLATING]"/>
    <property type="match status" value="1"/>
</dbReference>
<dbReference type="UniPathway" id="UPA00253">
    <property type="reaction ID" value="UER00331"/>
</dbReference>
<dbReference type="EC" id="2.4.2.19" evidence="5 12"/>
<evidence type="ECO:0000256" key="9">
    <source>
        <dbReference type="ARBA" id="ARBA00022679"/>
    </source>
</evidence>
<evidence type="ECO:0000256" key="5">
    <source>
        <dbReference type="ARBA" id="ARBA00011944"/>
    </source>
</evidence>
<dbReference type="STRING" id="747525.W4KD73"/>
<dbReference type="GO" id="GO:0034213">
    <property type="term" value="P:quinolinate catabolic process"/>
    <property type="evidence" value="ECO:0007669"/>
    <property type="project" value="TreeGrafter"/>
</dbReference>
<evidence type="ECO:0000313" key="16">
    <source>
        <dbReference type="Proteomes" id="UP000030671"/>
    </source>
</evidence>
<dbReference type="PANTHER" id="PTHR32179:SF3">
    <property type="entry name" value="NICOTINATE-NUCLEOTIDE PYROPHOSPHORYLASE [CARBOXYLATING]"/>
    <property type="match status" value="1"/>
</dbReference>
<evidence type="ECO:0000256" key="4">
    <source>
        <dbReference type="ARBA" id="ARBA00011218"/>
    </source>
</evidence>
<keyword evidence="16" id="KW-1185">Reference proteome</keyword>
<dbReference type="EMBL" id="KI925456">
    <property type="protein sequence ID" value="ETW83748.1"/>
    <property type="molecule type" value="Genomic_DNA"/>
</dbReference>
<accession>W4KD73</accession>
<evidence type="ECO:0000256" key="12">
    <source>
        <dbReference type="PIRNR" id="PIRNR006250"/>
    </source>
</evidence>
<organism evidence="15 16">
    <name type="scientific">Heterobasidion irregulare (strain TC 32-1)</name>
    <dbReference type="NCBI Taxonomy" id="747525"/>
    <lineage>
        <taxon>Eukaryota</taxon>
        <taxon>Fungi</taxon>
        <taxon>Dikarya</taxon>
        <taxon>Basidiomycota</taxon>
        <taxon>Agaricomycotina</taxon>
        <taxon>Agaricomycetes</taxon>
        <taxon>Russulales</taxon>
        <taxon>Bondarzewiaceae</taxon>
        <taxon>Heterobasidion</taxon>
        <taxon>Heterobasidion annosum species complex</taxon>
    </lineage>
</organism>
<dbReference type="GO" id="GO:0009435">
    <property type="term" value="P:NAD+ biosynthetic process"/>
    <property type="evidence" value="ECO:0007669"/>
    <property type="project" value="UniProtKB-UniPathway"/>
</dbReference>
<dbReference type="SUPFAM" id="SSF51690">
    <property type="entry name" value="Nicotinate/Quinolinate PRTase C-terminal domain-like"/>
    <property type="match status" value="1"/>
</dbReference>
<keyword evidence="7 12" id="KW-0662">Pyridine nucleotide biosynthesis</keyword>